<dbReference type="EMBL" id="JAKOGI010000011">
    <property type="protein sequence ID" value="KAJ8451101.1"/>
    <property type="molecule type" value="Genomic_DNA"/>
</dbReference>
<dbReference type="InterPro" id="IPR043561">
    <property type="entry name" value="LHW-like"/>
</dbReference>
<protein>
    <recommendedName>
        <fullName evidence="6">BHLH domain-containing protein</fullName>
    </recommendedName>
</protein>
<feature type="region of interest" description="Disordered" evidence="5">
    <location>
        <begin position="498"/>
        <end position="536"/>
    </location>
</feature>
<evidence type="ECO:0000256" key="1">
    <source>
        <dbReference type="ARBA" id="ARBA00004123"/>
    </source>
</evidence>
<dbReference type="PANTHER" id="PTHR46196:SF2">
    <property type="entry name" value="TRANSCRIPTION FACTOR BHLH157"/>
    <property type="match status" value="1"/>
</dbReference>
<dbReference type="PROSITE" id="PS50888">
    <property type="entry name" value="BHLH"/>
    <property type="match status" value="1"/>
</dbReference>
<keyword evidence="8" id="KW-1185">Reference proteome</keyword>
<keyword evidence="3" id="KW-0804">Transcription</keyword>
<sequence>MGMEDRESNIKKILRDLCFSNGCSYGVLWRFDPRNHMLLTVEDACCEEHAGSLVDSMRLQVHIVGEGKVGEAALDGKHRWISVGSPTKGQNAAGDDSDIALQISFAIKTIVVIPLELHGVVQFGFTKEILETPEFLDQARKFLLGTENSVEHALAGSASSSLNYDAVGQNELLASVISSQKSFHSDVDVSTSWANVAENMGNSWMLDSLPFPGGHLDGKYRDQCGDGELIVDLNFGLVKDNGDASDICTNRLNDPLDMFEGQFNAHCSPSLFEAYEIDDFSQWLAEPSKLCVSALDSLVTDDISPTFKVDCLPSVAGGMESASCLQNALNSCGEDKSWGERANSDELLVDQFEIGTDCGKWGDCMKDAINPIGDTGNPLLIDASMNISECISGLKGSPVLVPRKGLFSELGLERLLRDGSSTGFVTKSCMDEQWTTSKKRRIGTCQTSNNLTQLGGNFWGVKSMHPTSNGAQLPHFGSLNGKSQAELRIDDIHSMDGKSCLSGVSAPTKRPEEPPKPTKKRAKPGESTRPRPKDRQMIADRLKELRDMIPNGAKLSIDALLGRTVKHMLFLQSLTKHADKFKQLGKSKLIGRSNSLAQKDNLTSSCSGSGSSRGATWAYEVGGQNLLCPIIVEDLSHPGQMLIEMLCEEQGYFLEIADLVRGLGLTILKGVMESRDDKIWAHYIVEGNRHVTRMDVFVSLMQLLQGSTSTVEVIRASDQPTATVNNGGPSWSNCQHHQHFVPMPLPI</sequence>
<dbReference type="GO" id="GO:0005634">
    <property type="term" value="C:nucleus"/>
    <property type="evidence" value="ECO:0007669"/>
    <property type="project" value="UniProtKB-SubCell"/>
</dbReference>
<accession>A0A9Q1KYH5</accession>
<dbReference type="GO" id="GO:0046983">
    <property type="term" value="F:protein dimerization activity"/>
    <property type="evidence" value="ECO:0007669"/>
    <property type="project" value="InterPro"/>
</dbReference>
<proteinExistence type="predicted"/>
<evidence type="ECO:0000313" key="8">
    <source>
        <dbReference type="Proteomes" id="UP001153076"/>
    </source>
</evidence>
<dbReference type="Proteomes" id="UP001153076">
    <property type="component" value="Unassembled WGS sequence"/>
</dbReference>
<dbReference type="OrthoDB" id="1883654at2759"/>
<reference evidence="7" key="1">
    <citation type="submission" date="2022-04" db="EMBL/GenBank/DDBJ databases">
        <title>Carnegiea gigantea Genome sequencing and assembly v2.</title>
        <authorList>
            <person name="Copetti D."/>
            <person name="Sanderson M.J."/>
            <person name="Burquez A."/>
            <person name="Wojciechowski M.F."/>
        </authorList>
    </citation>
    <scope>NUCLEOTIDE SEQUENCE</scope>
    <source>
        <strain evidence="7">SGP5-SGP5p</strain>
        <tissue evidence="7">Aerial part</tissue>
    </source>
</reference>
<organism evidence="7 8">
    <name type="scientific">Carnegiea gigantea</name>
    <dbReference type="NCBI Taxonomy" id="171969"/>
    <lineage>
        <taxon>Eukaryota</taxon>
        <taxon>Viridiplantae</taxon>
        <taxon>Streptophyta</taxon>
        <taxon>Embryophyta</taxon>
        <taxon>Tracheophyta</taxon>
        <taxon>Spermatophyta</taxon>
        <taxon>Magnoliopsida</taxon>
        <taxon>eudicotyledons</taxon>
        <taxon>Gunneridae</taxon>
        <taxon>Pentapetalae</taxon>
        <taxon>Caryophyllales</taxon>
        <taxon>Cactineae</taxon>
        <taxon>Cactaceae</taxon>
        <taxon>Cactoideae</taxon>
        <taxon>Echinocereeae</taxon>
        <taxon>Carnegiea</taxon>
    </lineage>
</organism>
<name>A0A9Q1KYH5_9CARY</name>
<comment type="caution">
    <text evidence="7">The sequence shown here is derived from an EMBL/GenBank/DDBJ whole genome shotgun (WGS) entry which is preliminary data.</text>
</comment>
<dbReference type="Pfam" id="PF23176">
    <property type="entry name" value="bHLH_LHW"/>
    <property type="match status" value="1"/>
</dbReference>
<gene>
    <name evidence="7" type="ORF">Cgig2_026910</name>
</gene>
<feature type="compositionally biased region" description="Basic and acidic residues" evidence="5">
    <location>
        <begin position="523"/>
        <end position="536"/>
    </location>
</feature>
<dbReference type="PANTHER" id="PTHR46196">
    <property type="entry name" value="TRANSCRIPTION FACTOR BHLH155-LIKE ISOFORM X1-RELATED"/>
    <property type="match status" value="1"/>
</dbReference>
<dbReference type="InterPro" id="IPR011598">
    <property type="entry name" value="bHLH_dom"/>
</dbReference>
<dbReference type="GO" id="GO:0003700">
    <property type="term" value="F:DNA-binding transcription factor activity"/>
    <property type="evidence" value="ECO:0007669"/>
    <property type="project" value="InterPro"/>
</dbReference>
<dbReference type="AlphaFoldDB" id="A0A9Q1KYH5"/>
<evidence type="ECO:0000256" key="4">
    <source>
        <dbReference type="ARBA" id="ARBA00023242"/>
    </source>
</evidence>
<evidence type="ECO:0000259" key="6">
    <source>
        <dbReference type="PROSITE" id="PS50888"/>
    </source>
</evidence>
<evidence type="ECO:0000256" key="3">
    <source>
        <dbReference type="ARBA" id="ARBA00023163"/>
    </source>
</evidence>
<dbReference type="InterPro" id="IPR025610">
    <property type="entry name" value="MYC/MYB_N"/>
</dbReference>
<comment type="subcellular location">
    <subcellularLocation>
        <location evidence="1">Nucleus</location>
    </subcellularLocation>
</comment>
<keyword evidence="2" id="KW-0805">Transcription regulation</keyword>
<feature type="domain" description="BHLH" evidence="6">
    <location>
        <begin position="522"/>
        <end position="571"/>
    </location>
</feature>
<keyword evidence="4" id="KW-0539">Nucleus</keyword>
<dbReference type="Pfam" id="PF14215">
    <property type="entry name" value="bHLH-MYC_N"/>
    <property type="match status" value="1"/>
</dbReference>
<evidence type="ECO:0000256" key="2">
    <source>
        <dbReference type="ARBA" id="ARBA00023015"/>
    </source>
</evidence>
<evidence type="ECO:0000313" key="7">
    <source>
        <dbReference type="EMBL" id="KAJ8451101.1"/>
    </source>
</evidence>
<evidence type="ECO:0000256" key="5">
    <source>
        <dbReference type="SAM" id="MobiDB-lite"/>
    </source>
</evidence>